<feature type="region of interest" description="Disordered" evidence="4">
    <location>
        <begin position="37"/>
        <end position="73"/>
    </location>
</feature>
<organism evidence="5 6">
    <name type="scientific">Eleusine coracana subsp. coracana</name>
    <dbReference type="NCBI Taxonomy" id="191504"/>
    <lineage>
        <taxon>Eukaryota</taxon>
        <taxon>Viridiplantae</taxon>
        <taxon>Streptophyta</taxon>
        <taxon>Embryophyta</taxon>
        <taxon>Tracheophyta</taxon>
        <taxon>Spermatophyta</taxon>
        <taxon>Magnoliopsida</taxon>
        <taxon>Liliopsida</taxon>
        <taxon>Poales</taxon>
        <taxon>Poaceae</taxon>
        <taxon>PACMAD clade</taxon>
        <taxon>Chloridoideae</taxon>
        <taxon>Cynodonteae</taxon>
        <taxon>Eleusininae</taxon>
        <taxon>Eleusine</taxon>
    </lineage>
</organism>
<dbReference type="Gene3D" id="1.25.40.10">
    <property type="entry name" value="Tetratricopeptide repeat domain"/>
    <property type="match status" value="2"/>
</dbReference>
<evidence type="ECO:0000256" key="3">
    <source>
        <dbReference type="PROSITE-ProRule" id="PRU00708"/>
    </source>
</evidence>
<keyword evidence="1" id="KW-0677">Repeat</keyword>
<feature type="repeat" description="PPR" evidence="3">
    <location>
        <begin position="421"/>
        <end position="455"/>
    </location>
</feature>
<dbReference type="InterPro" id="IPR044605">
    <property type="entry name" value="At1g26460-like"/>
</dbReference>
<dbReference type="Pfam" id="PF13812">
    <property type="entry name" value="PPR_3"/>
    <property type="match status" value="1"/>
</dbReference>
<name>A0AAV5DKU2_ELECO</name>
<dbReference type="InterPro" id="IPR002885">
    <property type="entry name" value="PPR_rpt"/>
</dbReference>
<reference evidence="5" key="2">
    <citation type="submission" date="2021-12" db="EMBL/GenBank/DDBJ databases">
        <title>Resequencing data analysis of finger millet.</title>
        <authorList>
            <person name="Hatakeyama M."/>
            <person name="Aluri S."/>
            <person name="Balachadran M.T."/>
            <person name="Sivarajan S.R."/>
            <person name="Poveda L."/>
            <person name="Shimizu-Inatsugi R."/>
            <person name="Schlapbach R."/>
            <person name="Sreeman S.M."/>
            <person name="Shimizu K.K."/>
        </authorList>
    </citation>
    <scope>NUCLEOTIDE SEQUENCE</scope>
</reference>
<dbReference type="PANTHER" id="PTHR47205">
    <property type="entry name" value="OS07G0599000 PROTEIN"/>
    <property type="match status" value="1"/>
</dbReference>
<evidence type="ECO:0008006" key="7">
    <source>
        <dbReference type="Google" id="ProtNLM"/>
    </source>
</evidence>
<evidence type="ECO:0000313" key="6">
    <source>
        <dbReference type="Proteomes" id="UP001054889"/>
    </source>
</evidence>
<dbReference type="PANTHER" id="PTHR47205:SF1">
    <property type="entry name" value="OS07G0599000 PROTEIN"/>
    <property type="match status" value="1"/>
</dbReference>
<dbReference type="Proteomes" id="UP001054889">
    <property type="component" value="Unassembled WGS sequence"/>
</dbReference>
<evidence type="ECO:0000256" key="1">
    <source>
        <dbReference type="ARBA" id="ARBA00022737"/>
    </source>
</evidence>
<proteinExistence type="predicted"/>
<dbReference type="EMBL" id="BQKI01000018">
    <property type="protein sequence ID" value="GJN11132.1"/>
    <property type="molecule type" value="Genomic_DNA"/>
</dbReference>
<dbReference type="NCBIfam" id="TIGR00756">
    <property type="entry name" value="PPR"/>
    <property type="match status" value="1"/>
</dbReference>
<evidence type="ECO:0000313" key="5">
    <source>
        <dbReference type="EMBL" id="GJN11132.1"/>
    </source>
</evidence>
<dbReference type="InterPro" id="IPR011990">
    <property type="entry name" value="TPR-like_helical_dom_sf"/>
</dbReference>
<evidence type="ECO:0000256" key="4">
    <source>
        <dbReference type="SAM" id="MobiDB-lite"/>
    </source>
</evidence>
<gene>
    <name evidence="5" type="primary">ga29301</name>
    <name evidence="5" type="ORF">PR202_ga29301</name>
</gene>
<evidence type="ECO:0000256" key="2">
    <source>
        <dbReference type="ARBA" id="ARBA00022946"/>
    </source>
</evidence>
<sequence>MAAAAAATSLLLRRQRNLHAPHLLLLRAAISSSRALPQEPALSPDATAPDPVGAAPLPPNPSTGSPFYGENWRNPAAANPPSSLLPAVVAGGPFAAHNPMAAYSATLDAAGLKETFAKYMAEQRWGDMKQLFEFWVRSLDAATGKPNRPDVDLFNHYLRANLMAGALPHELLDLADHMREFDIEPNTASHNLVLKSMVAAQEADGAEKLVERMLQTGTLPDDESYNLLVGLLIRQNRVDSALNMPEIWEVGPIGISHREMQEAAFEANNSKLALFSLEFLARWIVRGENAKPPVQLSVNEGLVISALSAAGRTFNTDLLNAAWSLLRKSLRQKRAPTPETYLAKIYAHSSIGQLQRAFGTLREFENAYGNSEDIDLELFSPFTSLHPLVVACSKGGFTKLDSTEEACNVFDHILSIGVKPNATTYSLLVDAHIVNKDPKAALAVIDQMVAAGFTPSKDTLKKVRRRCSRESDFDSDEKVQSLAKQFNYRMGGENRRELL</sequence>
<keyword evidence="2" id="KW-0809">Transit peptide</keyword>
<protein>
    <recommendedName>
        <fullName evidence="7">Pentatricopeptide repeat-containing protein</fullName>
    </recommendedName>
</protein>
<feature type="repeat" description="PPR" evidence="3">
    <location>
        <begin position="186"/>
        <end position="220"/>
    </location>
</feature>
<keyword evidence="6" id="KW-1185">Reference proteome</keyword>
<dbReference type="PROSITE" id="PS51375">
    <property type="entry name" value="PPR"/>
    <property type="match status" value="2"/>
</dbReference>
<comment type="caution">
    <text evidence="5">The sequence shown here is derived from an EMBL/GenBank/DDBJ whole genome shotgun (WGS) entry which is preliminary data.</text>
</comment>
<reference evidence="5" key="1">
    <citation type="journal article" date="2018" name="DNA Res.">
        <title>Multiple hybrid de novo genome assembly of finger millet, an orphan allotetraploid crop.</title>
        <authorList>
            <person name="Hatakeyama M."/>
            <person name="Aluri S."/>
            <person name="Balachadran M.T."/>
            <person name="Sivarajan S.R."/>
            <person name="Patrignani A."/>
            <person name="Gruter S."/>
            <person name="Poveda L."/>
            <person name="Shimizu-Inatsugi R."/>
            <person name="Baeten J."/>
            <person name="Francoijs K.J."/>
            <person name="Nataraja K.N."/>
            <person name="Reddy Y.A.N."/>
            <person name="Phadnis S."/>
            <person name="Ravikumar R.L."/>
            <person name="Schlapbach R."/>
            <person name="Sreeman S.M."/>
            <person name="Shimizu K.K."/>
        </authorList>
    </citation>
    <scope>NUCLEOTIDE SEQUENCE</scope>
</reference>
<dbReference type="AlphaFoldDB" id="A0AAV5DKU2"/>
<accession>A0AAV5DKU2</accession>